<dbReference type="InterPro" id="IPR045058">
    <property type="entry name" value="GIMA/IAN/Toc"/>
</dbReference>
<dbReference type="CDD" id="cd01852">
    <property type="entry name" value="AIG1"/>
    <property type="match status" value="1"/>
</dbReference>
<comment type="caution">
    <text evidence="7">The sequence shown here is derived from an EMBL/GenBank/DDBJ whole genome shotgun (WGS) entry which is preliminary data.</text>
</comment>
<dbReference type="PANTHER" id="PTHR10903">
    <property type="entry name" value="GTPASE, IMAP FAMILY MEMBER-RELATED"/>
    <property type="match status" value="1"/>
</dbReference>
<dbReference type="AlphaFoldDB" id="A0A822Y034"/>
<evidence type="ECO:0000256" key="2">
    <source>
        <dbReference type="ARBA" id="ARBA00022741"/>
    </source>
</evidence>
<organism evidence="7 8">
    <name type="scientific">Nelumbo nucifera</name>
    <name type="common">Sacred lotus</name>
    <dbReference type="NCBI Taxonomy" id="4432"/>
    <lineage>
        <taxon>Eukaryota</taxon>
        <taxon>Viridiplantae</taxon>
        <taxon>Streptophyta</taxon>
        <taxon>Embryophyta</taxon>
        <taxon>Tracheophyta</taxon>
        <taxon>Spermatophyta</taxon>
        <taxon>Magnoliopsida</taxon>
        <taxon>Proteales</taxon>
        <taxon>Nelumbonaceae</taxon>
        <taxon>Nelumbo</taxon>
    </lineage>
</organism>
<keyword evidence="8" id="KW-1185">Reference proteome</keyword>
<dbReference type="Pfam" id="PF04548">
    <property type="entry name" value="AIG1"/>
    <property type="match status" value="1"/>
</dbReference>
<dbReference type="PROSITE" id="PS50052">
    <property type="entry name" value="GUANYLATE_KINASE_2"/>
    <property type="match status" value="1"/>
</dbReference>
<evidence type="ECO:0000256" key="3">
    <source>
        <dbReference type="ARBA" id="ARBA00023134"/>
    </source>
</evidence>
<name>A0A822Y034_NELNU</name>
<evidence type="ECO:0000259" key="5">
    <source>
        <dbReference type="PROSITE" id="PS50052"/>
    </source>
</evidence>
<sequence length="366" mass="41057">MCVFTWTFVQTSCLKVPKTYNKKDLVSPVLCTMALSNPNEITLVLVGRTGNGKSATGNSILQRKALETKLASGSVTKTAKLEKGVLKDGRAVNVIDTPGLFDFSLGNESVSKEIANCVNLAKDGIHAVLFELSVRNRFTEEEGNAIQVLRGLFGHNITDYMIIVFTGGDALDKEDMTLKDYLDSNCPPPLQELRSLCKDRIVLFNNKTRKENKKTGQINEISFLVNKVIAENGGKPYTNELFLKLQEETMRQRKQKEEADFKALTTKEISRLNGQMKKKYDEQVDRVSGMIESKLNVTIRDLENKLAAEQLAHSKTKRDAESAQTRSDKEIHKLKEELERVHHRPPIILKCPSPPPPPRTKTCGRN</sequence>
<evidence type="ECO:0000259" key="6">
    <source>
        <dbReference type="PROSITE" id="PS51720"/>
    </source>
</evidence>
<proteinExistence type="inferred from homology"/>
<accession>A0A822Y034</accession>
<feature type="compositionally biased region" description="Basic and acidic residues" evidence="4">
    <location>
        <begin position="317"/>
        <end position="340"/>
    </location>
</feature>
<dbReference type="PROSITE" id="PS51720">
    <property type="entry name" value="G_AIG1"/>
    <property type="match status" value="1"/>
</dbReference>
<dbReference type="Proteomes" id="UP000607653">
    <property type="component" value="Unassembled WGS sequence"/>
</dbReference>
<dbReference type="InterPro" id="IPR006703">
    <property type="entry name" value="G_AIG1"/>
</dbReference>
<comment type="similarity">
    <text evidence="1">Belongs to the TRAFAC class TrmE-Era-EngA-EngB-Septin-like GTPase superfamily. AIG1/Toc34/Toc159-like paraseptin GTPase family. IAN subfamily.</text>
</comment>
<dbReference type="GO" id="GO:0005525">
    <property type="term" value="F:GTP binding"/>
    <property type="evidence" value="ECO:0007669"/>
    <property type="project" value="UniProtKB-KW"/>
</dbReference>
<evidence type="ECO:0000256" key="1">
    <source>
        <dbReference type="ARBA" id="ARBA00008535"/>
    </source>
</evidence>
<evidence type="ECO:0000256" key="4">
    <source>
        <dbReference type="SAM" id="MobiDB-lite"/>
    </source>
</evidence>
<dbReference type="SUPFAM" id="SSF52540">
    <property type="entry name" value="P-loop containing nucleoside triphosphate hydrolases"/>
    <property type="match status" value="1"/>
</dbReference>
<dbReference type="PANTHER" id="PTHR10903:SF184">
    <property type="entry name" value="GTP-BINDING PROTEIN A"/>
    <property type="match status" value="1"/>
</dbReference>
<protein>
    <recommendedName>
        <fullName evidence="9">Immune-associated nucleotide-binding protein 9-like</fullName>
    </recommendedName>
</protein>
<feature type="region of interest" description="Disordered" evidence="4">
    <location>
        <begin position="313"/>
        <end position="366"/>
    </location>
</feature>
<dbReference type="InterPro" id="IPR027417">
    <property type="entry name" value="P-loop_NTPase"/>
</dbReference>
<keyword evidence="2" id="KW-0547">Nucleotide-binding</keyword>
<feature type="domain" description="AIG1-type G" evidence="6">
    <location>
        <begin position="38"/>
        <end position="246"/>
    </location>
</feature>
<evidence type="ECO:0000313" key="7">
    <source>
        <dbReference type="EMBL" id="DAD24405.1"/>
    </source>
</evidence>
<keyword evidence="3" id="KW-0342">GTP-binding</keyword>
<dbReference type="EMBL" id="DUZY01000001">
    <property type="protein sequence ID" value="DAD24405.1"/>
    <property type="molecule type" value="Genomic_DNA"/>
</dbReference>
<gene>
    <name evidence="7" type="ORF">HUJ06_025869</name>
</gene>
<dbReference type="Gene3D" id="3.40.50.300">
    <property type="entry name" value="P-loop containing nucleotide triphosphate hydrolases"/>
    <property type="match status" value="1"/>
</dbReference>
<evidence type="ECO:0008006" key="9">
    <source>
        <dbReference type="Google" id="ProtNLM"/>
    </source>
</evidence>
<dbReference type="FunFam" id="3.40.50.300:FF:000840">
    <property type="entry name" value="Immune-associated nucleotide-binding protein 9"/>
    <property type="match status" value="1"/>
</dbReference>
<reference evidence="7 8" key="1">
    <citation type="journal article" date="2020" name="Mol. Biol. Evol.">
        <title>Distinct Expression and Methylation Patterns for Genes with Different Fates following a Single Whole-Genome Duplication in Flowering Plants.</title>
        <authorList>
            <person name="Shi T."/>
            <person name="Rahmani R.S."/>
            <person name="Gugger P.F."/>
            <person name="Wang M."/>
            <person name="Li H."/>
            <person name="Zhang Y."/>
            <person name="Li Z."/>
            <person name="Wang Q."/>
            <person name="Van de Peer Y."/>
            <person name="Marchal K."/>
            <person name="Chen J."/>
        </authorList>
    </citation>
    <scope>NUCLEOTIDE SEQUENCE [LARGE SCALE GENOMIC DNA]</scope>
    <source>
        <tissue evidence="7">Leaf</tissue>
    </source>
</reference>
<evidence type="ECO:0000313" key="8">
    <source>
        <dbReference type="Proteomes" id="UP000607653"/>
    </source>
</evidence>
<dbReference type="InterPro" id="IPR008144">
    <property type="entry name" value="Guanylate_kin-like_dom"/>
</dbReference>
<feature type="domain" description="Guanylate kinase-like" evidence="5">
    <location>
        <begin position="40"/>
        <end position="292"/>
    </location>
</feature>